<feature type="domain" description="Acyl-CoA oxidase/dehydrogenase middle" evidence="8">
    <location>
        <begin position="129"/>
        <end position="222"/>
    </location>
</feature>
<dbReference type="Gene3D" id="2.40.110.10">
    <property type="entry name" value="Butyryl-CoA Dehydrogenase, subunit A, domain 2"/>
    <property type="match status" value="1"/>
</dbReference>
<reference evidence="11" key="1">
    <citation type="submission" date="2016-06" db="EMBL/GenBank/DDBJ databases">
        <authorList>
            <person name="Varghese N."/>
            <person name="Submissions Spin"/>
        </authorList>
    </citation>
    <scope>NUCLEOTIDE SEQUENCE [LARGE SCALE GENOMIC DNA]</scope>
    <source>
        <strain evidence="11">DSM 43817</strain>
    </source>
</reference>
<evidence type="ECO:0000259" key="8">
    <source>
        <dbReference type="Pfam" id="PF02770"/>
    </source>
</evidence>
<dbReference type="InterPro" id="IPR009100">
    <property type="entry name" value="AcylCoA_DH/oxidase_NM_dom_sf"/>
</dbReference>
<feature type="domain" description="Acyl-CoA dehydrogenase/oxidase C-terminal" evidence="7">
    <location>
        <begin position="234"/>
        <end position="371"/>
    </location>
</feature>
<sequence>MTVTSFSEPRAEAFRREIRSWLEATIPDRWRYERERLTSEEARQFQQQWDHLLHKGGYAGLAWPSENGGRGLGPIEELIYYQESARANAPDGFGRIGRVLAGPTIIACGTPEQQATYLPRILDGSEIWCQGFSEPGAGSDLAAVSTTAKWVEGGYLVNGQKIWTSFAQYSRRCLMLARSSDGPRHHNLTFLLLDMQQPGVDVRPIKQISGDEEFSEVFFTDVFVPDADRVGQEGEGWQVAMTVLTNERGTTEAGTRLVEITAQVDTLTSCCANCDEHRARAVHLRERNDLLRWHVLRATEEKASGEDWFRSGSTLKVIWSELLQACGRLGVESGCARHRDYWRHHYLNARAASIYSGTNEIQRNIITDRVLRVPR</sequence>
<dbReference type="GO" id="GO:0005886">
    <property type="term" value="C:plasma membrane"/>
    <property type="evidence" value="ECO:0007669"/>
    <property type="project" value="TreeGrafter"/>
</dbReference>
<dbReference type="Proteomes" id="UP000198959">
    <property type="component" value="Unassembled WGS sequence"/>
</dbReference>
<dbReference type="Gene3D" id="1.10.540.10">
    <property type="entry name" value="Acyl-CoA dehydrogenase/oxidase, N-terminal domain"/>
    <property type="match status" value="1"/>
</dbReference>
<proteinExistence type="inferred from homology"/>
<dbReference type="InterPro" id="IPR009075">
    <property type="entry name" value="AcylCo_DH/oxidase_C"/>
</dbReference>
<evidence type="ECO:0000259" key="7">
    <source>
        <dbReference type="Pfam" id="PF00441"/>
    </source>
</evidence>
<dbReference type="SUPFAM" id="SSF56645">
    <property type="entry name" value="Acyl-CoA dehydrogenase NM domain-like"/>
    <property type="match status" value="1"/>
</dbReference>
<evidence type="ECO:0000256" key="5">
    <source>
        <dbReference type="ARBA" id="ARBA00023002"/>
    </source>
</evidence>
<dbReference type="Gene3D" id="1.20.140.10">
    <property type="entry name" value="Butyryl-CoA Dehydrogenase, subunit A, domain 3"/>
    <property type="match status" value="1"/>
</dbReference>
<dbReference type="AlphaFoldDB" id="A0A1C6RSI7"/>
<comment type="similarity">
    <text evidence="2 6">Belongs to the acyl-CoA dehydrogenase family.</text>
</comment>
<comment type="cofactor">
    <cofactor evidence="1 6">
        <name>FAD</name>
        <dbReference type="ChEBI" id="CHEBI:57692"/>
    </cofactor>
</comment>
<evidence type="ECO:0000259" key="9">
    <source>
        <dbReference type="Pfam" id="PF02771"/>
    </source>
</evidence>
<dbReference type="OrthoDB" id="2769798at2"/>
<evidence type="ECO:0000256" key="1">
    <source>
        <dbReference type="ARBA" id="ARBA00001974"/>
    </source>
</evidence>
<dbReference type="PANTHER" id="PTHR43292:SF3">
    <property type="entry name" value="ACYL-COA DEHYDROGENASE FADE29"/>
    <property type="match status" value="1"/>
</dbReference>
<dbReference type="InterPro" id="IPR006091">
    <property type="entry name" value="Acyl-CoA_Oxase/DH_mid-dom"/>
</dbReference>
<evidence type="ECO:0000256" key="3">
    <source>
        <dbReference type="ARBA" id="ARBA00022630"/>
    </source>
</evidence>
<keyword evidence="5 6" id="KW-0560">Oxidoreductase</keyword>
<feature type="domain" description="Acyl-CoA dehydrogenase/oxidase N-terminal" evidence="9">
    <location>
        <begin position="11"/>
        <end position="124"/>
    </location>
</feature>
<name>A0A1C6RSI7_9ACTN</name>
<evidence type="ECO:0000256" key="4">
    <source>
        <dbReference type="ARBA" id="ARBA00022827"/>
    </source>
</evidence>
<protein>
    <recommendedName>
        <fullName evidence="12">Acyl-CoA dehydrogenase</fullName>
    </recommendedName>
</protein>
<dbReference type="GO" id="GO:0016627">
    <property type="term" value="F:oxidoreductase activity, acting on the CH-CH group of donors"/>
    <property type="evidence" value="ECO:0007669"/>
    <property type="project" value="InterPro"/>
</dbReference>
<keyword evidence="11" id="KW-1185">Reference proteome</keyword>
<dbReference type="EMBL" id="FMHW01000002">
    <property type="protein sequence ID" value="SCL20181.1"/>
    <property type="molecule type" value="Genomic_DNA"/>
</dbReference>
<dbReference type="STRING" id="145854.GA0074692_0801"/>
<organism evidence="10 11">
    <name type="scientific">Micromonospora pallida</name>
    <dbReference type="NCBI Taxonomy" id="145854"/>
    <lineage>
        <taxon>Bacteria</taxon>
        <taxon>Bacillati</taxon>
        <taxon>Actinomycetota</taxon>
        <taxon>Actinomycetes</taxon>
        <taxon>Micromonosporales</taxon>
        <taxon>Micromonosporaceae</taxon>
        <taxon>Micromonospora</taxon>
    </lineage>
</organism>
<dbReference type="Pfam" id="PF00441">
    <property type="entry name" value="Acyl-CoA_dh_1"/>
    <property type="match status" value="1"/>
</dbReference>
<dbReference type="InterPro" id="IPR052161">
    <property type="entry name" value="Mycobact_Acyl-CoA_DH"/>
</dbReference>
<evidence type="ECO:0000256" key="2">
    <source>
        <dbReference type="ARBA" id="ARBA00009347"/>
    </source>
</evidence>
<evidence type="ECO:0000313" key="10">
    <source>
        <dbReference type="EMBL" id="SCL20181.1"/>
    </source>
</evidence>
<keyword evidence="3 6" id="KW-0285">Flavoprotein</keyword>
<dbReference type="PANTHER" id="PTHR43292">
    <property type="entry name" value="ACYL-COA DEHYDROGENASE"/>
    <property type="match status" value="1"/>
</dbReference>
<dbReference type="Pfam" id="PF02771">
    <property type="entry name" value="Acyl-CoA_dh_N"/>
    <property type="match status" value="1"/>
</dbReference>
<dbReference type="InterPro" id="IPR036250">
    <property type="entry name" value="AcylCo_DH-like_C"/>
</dbReference>
<dbReference type="InterPro" id="IPR013786">
    <property type="entry name" value="AcylCoA_DH/ox_N"/>
</dbReference>
<dbReference type="RefSeq" id="WP_091639451.1">
    <property type="nucleotide sequence ID" value="NZ_FMHW01000002.1"/>
</dbReference>
<gene>
    <name evidence="10" type="ORF">GA0074692_0801</name>
</gene>
<keyword evidence="4 6" id="KW-0274">FAD</keyword>
<dbReference type="GO" id="GO:0050660">
    <property type="term" value="F:flavin adenine dinucleotide binding"/>
    <property type="evidence" value="ECO:0007669"/>
    <property type="project" value="InterPro"/>
</dbReference>
<evidence type="ECO:0000256" key="6">
    <source>
        <dbReference type="RuleBase" id="RU362125"/>
    </source>
</evidence>
<dbReference type="InterPro" id="IPR037069">
    <property type="entry name" value="AcylCoA_DH/ox_N_sf"/>
</dbReference>
<dbReference type="Pfam" id="PF02770">
    <property type="entry name" value="Acyl-CoA_dh_M"/>
    <property type="match status" value="1"/>
</dbReference>
<evidence type="ECO:0000313" key="11">
    <source>
        <dbReference type="Proteomes" id="UP000198959"/>
    </source>
</evidence>
<dbReference type="InterPro" id="IPR046373">
    <property type="entry name" value="Acyl-CoA_Oxase/DH_mid-dom_sf"/>
</dbReference>
<accession>A0A1C6RSI7</accession>
<dbReference type="SUPFAM" id="SSF47203">
    <property type="entry name" value="Acyl-CoA dehydrogenase C-terminal domain-like"/>
    <property type="match status" value="1"/>
</dbReference>
<evidence type="ECO:0008006" key="12">
    <source>
        <dbReference type="Google" id="ProtNLM"/>
    </source>
</evidence>